<feature type="chain" id="PRO_5030137880" description="Alginate export domain-containing protein" evidence="1">
    <location>
        <begin position="27"/>
        <end position="442"/>
    </location>
</feature>
<gene>
    <name evidence="2" type="ORF">DPBNPPHM_00814</name>
</gene>
<evidence type="ECO:0008006" key="4">
    <source>
        <dbReference type="Google" id="ProtNLM"/>
    </source>
</evidence>
<name>A0A5S9MPR6_9GAMM</name>
<evidence type="ECO:0000313" key="3">
    <source>
        <dbReference type="Proteomes" id="UP000434580"/>
    </source>
</evidence>
<protein>
    <recommendedName>
        <fullName evidence="4">Alginate export domain-containing protein</fullName>
    </recommendedName>
</protein>
<keyword evidence="1" id="KW-0732">Signal</keyword>
<evidence type="ECO:0000313" key="2">
    <source>
        <dbReference type="EMBL" id="CAA0085032.1"/>
    </source>
</evidence>
<organism evidence="2 3">
    <name type="scientific">BD1-7 clade bacterium</name>
    <dbReference type="NCBI Taxonomy" id="2029982"/>
    <lineage>
        <taxon>Bacteria</taxon>
        <taxon>Pseudomonadati</taxon>
        <taxon>Pseudomonadota</taxon>
        <taxon>Gammaproteobacteria</taxon>
        <taxon>Cellvibrionales</taxon>
        <taxon>Spongiibacteraceae</taxon>
        <taxon>BD1-7 clade</taxon>
    </lineage>
</organism>
<dbReference type="Proteomes" id="UP000434580">
    <property type="component" value="Unassembled WGS sequence"/>
</dbReference>
<dbReference type="AlphaFoldDB" id="A0A5S9MPR6"/>
<feature type="signal peptide" evidence="1">
    <location>
        <begin position="1"/>
        <end position="26"/>
    </location>
</feature>
<sequence>MRHIAYRLSMSLLVITSLLVSQGVYAKQPQPARKLHDESGGYRWILDIDAAFIRVDKNLFGNDRAVYGEHSDYWYESALTFGGSALWDFNLAGNIYADLAGLYTGSARYNAGGGNINNKYINRLDFYQAAIGWQSGDLFDIGRNALRISVGQQKFTLGTGFLIWNGGTNGGSRGDTWIAPNQTWRLTGLVDLAIGDDYQINVFYLSPNDSPDTRTQLGGINLEFTLDENATFGVTYIDIFDSNDKTRENTRTYAFRYSSKPLGENSLAISSEYAFQNRPNTQGDQNAWYIEPIWHFGGPANVRLSYRFASFEEGWDPLYYGGSDWGTWYQGEYLGEFILTNENLESHQARLVFNPVSDWTINVIYYYFLVHNLNRGQFANAQSRMTERSLAQEVDLIAEYHVTEQLSLTFEAVFALPEEGGKQWSGGDELTTQGLASISYSF</sequence>
<proteinExistence type="predicted"/>
<accession>A0A5S9MPR6</accession>
<reference evidence="2 3" key="1">
    <citation type="submission" date="2019-11" db="EMBL/GenBank/DDBJ databases">
        <authorList>
            <person name="Holert J."/>
        </authorList>
    </citation>
    <scope>NUCLEOTIDE SEQUENCE [LARGE SCALE GENOMIC DNA]</scope>
    <source>
        <strain evidence="2">BC5_2</strain>
    </source>
</reference>
<dbReference type="OrthoDB" id="6756628at2"/>
<evidence type="ECO:0000256" key="1">
    <source>
        <dbReference type="SAM" id="SignalP"/>
    </source>
</evidence>
<dbReference type="EMBL" id="CACSII010000001">
    <property type="protein sequence ID" value="CAA0085032.1"/>
    <property type="molecule type" value="Genomic_DNA"/>
</dbReference>